<comment type="caution">
    <text evidence="1">The sequence shown here is derived from an EMBL/GenBank/DDBJ whole genome shotgun (WGS) entry which is preliminary data.</text>
</comment>
<evidence type="ECO:0000313" key="1">
    <source>
        <dbReference type="EMBL" id="EQD42878.1"/>
    </source>
</evidence>
<sequence>MAEPLEEELKTYEENKAKLVKEANGKYVLIKDKTIIDIFESEQDAIKTGIEKFGNVPFLVKRIEEVEQTQNYTSNLIKIGV</sequence>
<dbReference type="EMBL" id="AUZZ01007311">
    <property type="protein sequence ID" value="EQD42878.1"/>
    <property type="molecule type" value="Genomic_DNA"/>
</dbReference>
<reference evidence="1" key="2">
    <citation type="journal article" date="2014" name="ISME J.">
        <title>Microbial stratification in low pH oxic and suboxic macroscopic growths along an acid mine drainage.</title>
        <authorList>
            <person name="Mendez-Garcia C."/>
            <person name="Mesa V."/>
            <person name="Sprenger R.R."/>
            <person name="Richter M."/>
            <person name="Diez M.S."/>
            <person name="Solano J."/>
            <person name="Bargiela R."/>
            <person name="Golyshina O.V."/>
            <person name="Manteca A."/>
            <person name="Ramos J.L."/>
            <person name="Gallego J.R."/>
            <person name="Llorente I."/>
            <person name="Martins Dos Santos V.A."/>
            <person name="Jensen O.N."/>
            <person name="Pelaez A.I."/>
            <person name="Sanchez J."/>
            <person name="Ferrer M."/>
        </authorList>
    </citation>
    <scope>NUCLEOTIDE SEQUENCE</scope>
</reference>
<evidence type="ECO:0008006" key="2">
    <source>
        <dbReference type="Google" id="ProtNLM"/>
    </source>
</evidence>
<name>T0ZCW6_9ZZZZ</name>
<reference evidence="1" key="1">
    <citation type="submission" date="2013-08" db="EMBL/GenBank/DDBJ databases">
        <authorList>
            <person name="Mendez C."/>
            <person name="Richter M."/>
            <person name="Ferrer M."/>
            <person name="Sanchez J."/>
        </authorList>
    </citation>
    <scope>NUCLEOTIDE SEQUENCE</scope>
</reference>
<dbReference type="AlphaFoldDB" id="T0ZCW6"/>
<accession>T0ZCW6</accession>
<protein>
    <recommendedName>
        <fullName evidence="2">DUF5678 domain-containing protein</fullName>
    </recommendedName>
</protein>
<gene>
    <name evidence="1" type="ORF">B2A_10132</name>
</gene>
<organism evidence="1">
    <name type="scientific">mine drainage metagenome</name>
    <dbReference type="NCBI Taxonomy" id="410659"/>
    <lineage>
        <taxon>unclassified sequences</taxon>
        <taxon>metagenomes</taxon>
        <taxon>ecological metagenomes</taxon>
    </lineage>
</organism>
<proteinExistence type="predicted"/>